<dbReference type="InterPro" id="IPR002401">
    <property type="entry name" value="Cyt_P450_E_grp-I"/>
</dbReference>
<proteinExistence type="inferred from homology"/>
<evidence type="ECO:0000256" key="2">
    <source>
        <dbReference type="ARBA" id="ARBA00010617"/>
    </source>
</evidence>
<keyword evidence="5 6" id="KW-0408">Iron</keyword>
<keyword evidence="8" id="KW-0732">Signal</keyword>
<feature type="chain" id="PRO_5043709681" evidence="8">
    <location>
        <begin position="19"/>
        <end position="559"/>
    </location>
</feature>
<dbReference type="GO" id="GO:0016705">
    <property type="term" value="F:oxidoreductase activity, acting on paired donors, with incorporation or reduction of molecular oxygen"/>
    <property type="evidence" value="ECO:0007669"/>
    <property type="project" value="InterPro"/>
</dbReference>
<organism evidence="9 10">
    <name type="scientific">Cladorrhinum samala</name>
    <dbReference type="NCBI Taxonomy" id="585594"/>
    <lineage>
        <taxon>Eukaryota</taxon>
        <taxon>Fungi</taxon>
        <taxon>Dikarya</taxon>
        <taxon>Ascomycota</taxon>
        <taxon>Pezizomycotina</taxon>
        <taxon>Sordariomycetes</taxon>
        <taxon>Sordariomycetidae</taxon>
        <taxon>Sordariales</taxon>
        <taxon>Podosporaceae</taxon>
        <taxon>Cladorrhinum</taxon>
    </lineage>
</organism>
<sequence length="559" mass="63127">MAPLFWVLLLPSLVVVHSAVSLARNYLVARRIGLPIRVIPIDHTNPLWLAFDRKVLAWVKRLPGFLGDNSFTRYNFRAWEMYDRLRPHQEMGDAFVIVTPARIWFYLASPEALMDCFRRRADFPRCIEMTEILNVFGKNLSTVEGQQWKSQRKVIATCFNEQNNQIVWAESLSLARDMLAYWARQPSVATSAEDLRTLSLHVLSGAGFGKFYKFEGHTERSDASTSANYKNSLQMILENCVLIMALGPSFLAKARPWLPGSWKLAKLADTCASFQRYMTDQYEEEKRASAQKQAGGVKTLMSSLVSASQAEAQSADGTGLSETEIYGNMFMLNFAGHDTTAHTFTFAIYFIAANPDVQDWLSEEIRAVLGDDPAEWSSTYAASFPRLKRCLAVMMETIRLYTVVPVSKWVGDQNPVSLQVGGKTVVLPPKTMFIPSYAAVQTDPKYWGPDALEWRPSRWIQDGGEPGSEELIAVQKGTFLGWSEGARDCPGKKFSQVEFVATMAALFRDWRVDPAPLRRDESPSEAQKRVLDLIEQDSAPVLLLQMLHPERAPLIWKKR</sequence>
<dbReference type="GO" id="GO:0020037">
    <property type="term" value="F:heme binding"/>
    <property type="evidence" value="ECO:0007669"/>
    <property type="project" value="InterPro"/>
</dbReference>
<dbReference type="Gene3D" id="1.10.630.10">
    <property type="entry name" value="Cytochrome P450"/>
    <property type="match status" value="1"/>
</dbReference>
<keyword evidence="4 6" id="KW-0479">Metal-binding</keyword>
<dbReference type="InterPro" id="IPR001128">
    <property type="entry name" value="Cyt_P450"/>
</dbReference>
<dbReference type="PROSITE" id="PS00086">
    <property type="entry name" value="CYTOCHROME_P450"/>
    <property type="match status" value="1"/>
</dbReference>
<dbReference type="CDD" id="cd11070">
    <property type="entry name" value="CYP56-like"/>
    <property type="match status" value="1"/>
</dbReference>
<dbReference type="PANTHER" id="PTHR24305">
    <property type="entry name" value="CYTOCHROME P450"/>
    <property type="match status" value="1"/>
</dbReference>
<evidence type="ECO:0000256" key="3">
    <source>
        <dbReference type="ARBA" id="ARBA00022617"/>
    </source>
</evidence>
<dbReference type="PANTHER" id="PTHR24305:SF166">
    <property type="entry name" value="CYTOCHROME P450 12A4, MITOCHONDRIAL-RELATED"/>
    <property type="match status" value="1"/>
</dbReference>
<evidence type="ECO:0000256" key="7">
    <source>
        <dbReference type="RuleBase" id="RU000461"/>
    </source>
</evidence>
<dbReference type="PRINTS" id="PR00385">
    <property type="entry name" value="P450"/>
</dbReference>
<dbReference type="GO" id="GO:0005506">
    <property type="term" value="F:iron ion binding"/>
    <property type="evidence" value="ECO:0007669"/>
    <property type="project" value="InterPro"/>
</dbReference>
<dbReference type="Pfam" id="PF00067">
    <property type="entry name" value="p450"/>
    <property type="match status" value="1"/>
</dbReference>
<accession>A0AAV9HKA8</accession>
<comment type="caution">
    <text evidence="9">The sequence shown here is derived from an EMBL/GenBank/DDBJ whole genome shotgun (WGS) entry which is preliminary data.</text>
</comment>
<evidence type="ECO:0000256" key="6">
    <source>
        <dbReference type="PIRSR" id="PIRSR602401-1"/>
    </source>
</evidence>
<feature type="signal peptide" evidence="8">
    <location>
        <begin position="1"/>
        <end position="18"/>
    </location>
</feature>
<dbReference type="GO" id="GO:0004497">
    <property type="term" value="F:monooxygenase activity"/>
    <property type="evidence" value="ECO:0007669"/>
    <property type="project" value="UniProtKB-KW"/>
</dbReference>
<keyword evidence="7" id="KW-0503">Monooxygenase</keyword>
<keyword evidence="3 6" id="KW-0349">Heme</keyword>
<comment type="similarity">
    <text evidence="2 7">Belongs to the cytochrome P450 family.</text>
</comment>
<dbReference type="InterPro" id="IPR036396">
    <property type="entry name" value="Cyt_P450_sf"/>
</dbReference>
<feature type="binding site" description="axial binding residue" evidence="6">
    <location>
        <position position="489"/>
    </location>
    <ligand>
        <name>heme</name>
        <dbReference type="ChEBI" id="CHEBI:30413"/>
    </ligand>
    <ligandPart>
        <name>Fe</name>
        <dbReference type="ChEBI" id="CHEBI:18248"/>
    </ligandPart>
</feature>
<evidence type="ECO:0000256" key="1">
    <source>
        <dbReference type="ARBA" id="ARBA00001971"/>
    </source>
</evidence>
<evidence type="ECO:0000256" key="4">
    <source>
        <dbReference type="ARBA" id="ARBA00022723"/>
    </source>
</evidence>
<keyword evidence="7" id="KW-0560">Oxidoreductase</keyword>
<evidence type="ECO:0000313" key="9">
    <source>
        <dbReference type="EMBL" id="KAK4460394.1"/>
    </source>
</evidence>
<comment type="cofactor">
    <cofactor evidence="1 6">
        <name>heme</name>
        <dbReference type="ChEBI" id="CHEBI:30413"/>
    </cofactor>
</comment>
<protein>
    <submittedName>
        <fullName evidence="9">Cytochrome P450</fullName>
    </submittedName>
</protein>
<dbReference type="PRINTS" id="PR00463">
    <property type="entry name" value="EP450I"/>
</dbReference>
<dbReference type="EMBL" id="MU865013">
    <property type="protein sequence ID" value="KAK4460394.1"/>
    <property type="molecule type" value="Genomic_DNA"/>
</dbReference>
<evidence type="ECO:0000256" key="8">
    <source>
        <dbReference type="SAM" id="SignalP"/>
    </source>
</evidence>
<gene>
    <name evidence="9" type="ORF">QBC42DRAFT_272486</name>
</gene>
<reference evidence="9" key="1">
    <citation type="journal article" date="2023" name="Mol. Phylogenet. Evol.">
        <title>Genome-scale phylogeny and comparative genomics of the fungal order Sordariales.</title>
        <authorList>
            <person name="Hensen N."/>
            <person name="Bonometti L."/>
            <person name="Westerberg I."/>
            <person name="Brannstrom I.O."/>
            <person name="Guillou S."/>
            <person name="Cros-Aarteil S."/>
            <person name="Calhoun S."/>
            <person name="Haridas S."/>
            <person name="Kuo A."/>
            <person name="Mondo S."/>
            <person name="Pangilinan J."/>
            <person name="Riley R."/>
            <person name="LaButti K."/>
            <person name="Andreopoulos B."/>
            <person name="Lipzen A."/>
            <person name="Chen C."/>
            <person name="Yan M."/>
            <person name="Daum C."/>
            <person name="Ng V."/>
            <person name="Clum A."/>
            <person name="Steindorff A."/>
            <person name="Ohm R.A."/>
            <person name="Martin F."/>
            <person name="Silar P."/>
            <person name="Natvig D.O."/>
            <person name="Lalanne C."/>
            <person name="Gautier V."/>
            <person name="Ament-Velasquez S.L."/>
            <person name="Kruys A."/>
            <person name="Hutchinson M.I."/>
            <person name="Powell A.J."/>
            <person name="Barry K."/>
            <person name="Miller A.N."/>
            <person name="Grigoriev I.V."/>
            <person name="Debuchy R."/>
            <person name="Gladieux P."/>
            <person name="Hiltunen Thoren M."/>
            <person name="Johannesson H."/>
        </authorList>
    </citation>
    <scope>NUCLEOTIDE SEQUENCE</scope>
    <source>
        <strain evidence="9">PSN324</strain>
    </source>
</reference>
<evidence type="ECO:0000313" key="10">
    <source>
        <dbReference type="Proteomes" id="UP001321749"/>
    </source>
</evidence>
<reference evidence="9" key="2">
    <citation type="submission" date="2023-06" db="EMBL/GenBank/DDBJ databases">
        <authorList>
            <consortium name="Lawrence Berkeley National Laboratory"/>
            <person name="Mondo S.J."/>
            <person name="Hensen N."/>
            <person name="Bonometti L."/>
            <person name="Westerberg I."/>
            <person name="Brannstrom I.O."/>
            <person name="Guillou S."/>
            <person name="Cros-Aarteil S."/>
            <person name="Calhoun S."/>
            <person name="Haridas S."/>
            <person name="Kuo A."/>
            <person name="Pangilinan J."/>
            <person name="Riley R."/>
            <person name="Labutti K."/>
            <person name="Andreopoulos B."/>
            <person name="Lipzen A."/>
            <person name="Chen C."/>
            <person name="Yanf M."/>
            <person name="Daum C."/>
            <person name="Ng V."/>
            <person name="Clum A."/>
            <person name="Steindorff A."/>
            <person name="Ohm R."/>
            <person name="Martin F."/>
            <person name="Silar P."/>
            <person name="Natvig D."/>
            <person name="Lalanne C."/>
            <person name="Gautier V."/>
            <person name="Ament-Velasquez S.L."/>
            <person name="Kruys A."/>
            <person name="Hutchinson M.I."/>
            <person name="Powell A.J."/>
            <person name="Barry K."/>
            <person name="Miller A.N."/>
            <person name="Grigoriev I.V."/>
            <person name="Debuchy R."/>
            <person name="Gladieux P."/>
            <person name="Thoren M.H."/>
            <person name="Johannesson H."/>
        </authorList>
    </citation>
    <scope>NUCLEOTIDE SEQUENCE</scope>
    <source>
        <strain evidence="9">PSN324</strain>
    </source>
</reference>
<evidence type="ECO:0000256" key="5">
    <source>
        <dbReference type="ARBA" id="ARBA00023004"/>
    </source>
</evidence>
<dbReference type="Proteomes" id="UP001321749">
    <property type="component" value="Unassembled WGS sequence"/>
</dbReference>
<dbReference type="InterPro" id="IPR017972">
    <property type="entry name" value="Cyt_P450_CS"/>
</dbReference>
<dbReference type="InterPro" id="IPR050121">
    <property type="entry name" value="Cytochrome_P450_monoxygenase"/>
</dbReference>
<keyword evidence="10" id="KW-1185">Reference proteome</keyword>
<dbReference type="AlphaFoldDB" id="A0AAV9HKA8"/>
<dbReference type="SUPFAM" id="SSF48264">
    <property type="entry name" value="Cytochrome P450"/>
    <property type="match status" value="1"/>
</dbReference>
<name>A0AAV9HKA8_9PEZI</name>